<reference evidence="2" key="1">
    <citation type="submission" date="2021-01" db="EMBL/GenBank/DDBJ databases">
        <authorList>
            <person name="Corre E."/>
            <person name="Pelletier E."/>
            <person name="Niang G."/>
            <person name="Scheremetjew M."/>
            <person name="Finn R."/>
            <person name="Kale V."/>
            <person name="Holt S."/>
            <person name="Cochrane G."/>
            <person name="Meng A."/>
            <person name="Brown T."/>
            <person name="Cohen L."/>
        </authorList>
    </citation>
    <scope>NUCLEOTIDE SEQUENCE</scope>
    <source>
        <strain evidence="2">CCMP2222</strain>
    </source>
</reference>
<sequence>MGESFSRSCQACWDPEGTAAIVRKKKAQRAAINSYQEVLNRLEDAMNSTGDVQGTMNELRKAERDLQAKNEGKFWDDLQLHNDWGPLAQKAADLKAKMR</sequence>
<evidence type="ECO:0000313" key="2">
    <source>
        <dbReference type="EMBL" id="CAD9383542.1"/>
    </source>
</evidence>
<dbReference type="EMBL" id="HBGQ01016793">
    <property type="protein sequence ID" value="CAD9383542.1"/>
    <property type="molecule type" value="Transcribed_RNA"/>
</dbReference>
<keyword evidence="1" id="KW-0175">Coiled coil</keyword>
<accession>A0A7S2B156</accession>
<proteinExistence type="predicted"/>
<evidence type="ECO:0008006" key="3">
    <source>
        <dbReference type="Google" id="ProtNLM"/>
    </source>
</evidence>
<name>A0A7S2B156_9DINO</name>
<gene>
    <name evidence="2" type="ORF">AAND1436_LOCUS8341</name>
</gene>
<feature type="coiled-coil region" evidence="1">
    <location>
        <begin position="25"/>
        <end position="72"/>
    </location>
</feature>
<dbReference type="AlphaFoldDB" id="A0A7S2B156"/>
<protein>
    <recommendedName>
        <fullName evidence="3">Tubulin-specific chaperone A</fullName>
    </recommendedName>
</protein>
<evidence type="ECO:0000256" key="1">
    <source>
        <dbReference type="SAM" id="Coils"/>
    </source>
</evidence>
<organism evidence="2">
    <name type="scientific">Alexandrium andersonii</name>
    <dbReference type="NCBI Taxonomy" id="327968"/>
    <lineage>
        <taxon>Eukaryota</taxon>
        <taxon>Sar</taxon>
        <taxon>Alveolata</taxon>
        <taxon>Dinophyceae</taxon>
        <taxon>Gonyaulacales</taxon>
        <taxon>Pyrocystaceae</taxon>
        <taxon>Alexandrium</taxon>
    </lineage>
</organism>